<comment type="caution">
    <text evidence="1">The sequence shown here is derived from an EMBL/GenBank/DDBJ whole genome shotgun (WGS) entry which is preliminary data.</text>
</comment>
<organism evidence="1 2">
    <name type="scientific">Candidatus Campbellbacteria bacterium RIFOXYC2_FULL_35_25</name>
    <dbReference type="NCBI Taxonomy" id="1797582"/>
    <lineage>
        <taxon>Bacteria</taxon>
        <taxon>Candidatus Campbelliibacteriota</taxon>
    </lineage>
</organism>
<accession>A0A1F5EJW7</accession>
<name>A0A1F5EJW7_9BACT</name>
<dbReference type="AlphaFoldDB" id="A0A1F5EJW7"/>
<reference evidence="1 2" key="1">
    <citation type="journal article" date="2016" name="Nat. Commun.">
        <title>Thousands of microbial genomes shed light on interconnected biogeochemical processes in an aquifer system.</title>
        <authorList>
            <person name="Anantharaman K."/>
            <person name="Brown C.T."/>
            <person name="Hug L.A."/>
            <person name="Sharon I."/>
            <person name="Castelle C.J."/>
            <person name="Probst A.J."/>
            <person name="Thomas B.C."/>
            <person name="Singh A."/>
            <person name="Wilkins M.J."/>
            <person name="Karaoz U."/>
            <person name="Brodie E.L."/>
            <person name="Williams K.H."/>
            <person name="Hubbard S.S."/>
            <person name="Banfield J.F."/>
        </authorList>
    </citation>
    <scope>NUCLEOTIDE SEQUENCE [LARGE SCALE GENOMIC DNA]</scope>
</reference>
<protein>
    <submittedName>
        <fullName evidence="1">Uncharacterized protein</fullName>
    </submittedName>
</protein>
<dbReference type="EMBL" id="MFAE01000002">
    <property type="protein sequence ID" value="OGD67685.1"/>
    <property type="molecule type" value="Genomic_DNA"/>
</dbReference>
<sequence>MPSFCQKIQYDLFGRLKKEAKIFIFLSQEFWTDFTGRSRRRKKVTRKISNRAEKISFRGINLDCLQKRSGKRGFYLLPFKKRKKTSLQERFENPLWKTGGRFIS</sequence>
<proteinExistence type="predicted"/>
<gene>
    <name evidence="1" type="ORF">A2442_03885</name>
</gene>
<dbReference type="Proteomes" id="UP000179003">
    <property type="component" value="Unassembled WGS sequence"/>
</dbReference>
<evidence type="ECO:0000313" key="2">
    <source>
        <dbReference type="Proteomes" id="UP000179003"/>
    </source>
</evidence>
<evidence type="ECO:0000313" key="1">
    <source>
        <dbReference type="EMBL" id="OGD67685.1"/>
    </source>
</evidence>